<dbReference type="PRINTS" id="PR01884">
    <property type="entry name" value="MALPROTEIN"/>
</dbReference>
<feature type="transmembrane region" description="Helical" evidence="6">
    <location>
        <begin position="129"/>
        <end position="149"/>
    </location>
</feature>
<reference evidence="8" key="2">
    <citation type="submission" date="2025-09" db="UniProtKB">
        <authorList>
            <consortium name="Ensembl"/>
        </authorList>
    </citation>
    <scope>IDENTIFICATION</scope>
</reference>
<dbReference type="GeneTree" id="ENSGT00940000154987"/>
<comment type="subcellular location">
    <subcellularLocation>
        <location evidence="1">Membrane</location>
        <topology evidence="1">Multi-pass membrane protein</topology>
    </subcellularLocation>
</comment>
<keyword evidence="9" id="KW-1185">Reference proteome</keyword>
<feature type="domain" description="MARVEL" evidence="7">
    <location>
        <begin position="19"/>
        <end position="152"/>
    </location>
</feature>
<dbReference type="Proteomes" id="UP000261500">
    <property type="component" value="Unplaced"/>
</dbReference>
<keyword evidence="2 5" id="KW-0812">Transmembrane</keyword>
<dbReference type="InterPro" id="IPR008253">
    <property type="entry name" value="Marvel"/>
</dbReference>
<sequence length="154" mass="17064">MASNTVTMGHLPSGVGVCTTIPDILYVPELLQIFGGLVWILVACTYVVPHNPQGWVMFVSVFCFVMTFIWLVVFACGSHGNSSGWAAADFIYHLIAVVFYLSASVALAKVTMDFKSDPFTKDYKLDISAVVFSYVTTLLYFVHTILSAIRWKSF</sequence>
<dbReference type="Pfam" id="PF01284">
    <property type="entry name" value="MARVEL"/>
    <property type="match status" value="1"/>
</dbReference>
<dbReference type="PANTHER" id="PTHR22776:SF94">
    <property type="entry name" value="MAL, T CELL DIFFERENTIATION PROTEIN A"/>
    <property type="match status" value="1"/>
</dbReference>
<feature type="transmembrane region" description="Helical" evidence="6">
    <location>
        <begin position="55"/>
        <end position="75"/>
    </location>
</feature>
<dbReference type="AlphaFoldDB" id="A0A3B3VG32"/>
<evidence type="ECO:0000256" key="2">
    <source>
        <dbReference type="ARBA" id="ARBA00022692"/>
    </source>
</evidence>
<evidence type="ECO:0000313" key="9">
    <source>
        <dbReference type="Proteomes" id="UP000261500"/>
    </source>
</evidence>
<dbReference type="Ensembl" id="ENSPLAT00000004678.1">
    <property type="protein sequence ID" value="ENSPLAP00000023932.1"/>
    <property type="gene ID" value="ENSPLAG00000009780.1"/>
</dbReference>
<dbReference type="PROSITE" id="PS51225">
    <property type="entry name" value="MARVEL"/>
    <property type="match status" value="1"/>
</dbReference>
<evidence type="ECO:0000256" key="1">
    <source>
        <dbReference type="ARBA" id="ARBA00004141"/>
    </source>
</evidence>
<dbReference type="InterPro" id="IPR013295">
    <property type="entry name" value="MAL"/>
</dbReference>
<dbReference type="GO" id="GO:0042552">
    <property type="term" value="P:myelination"/>
    <property type="evidence" value="ECO:0007669"/>
    <property type="project" value="TreeGrafter"/>
</dbReference>
<accession>A0A3B3VG32</accession>
<keyword evidence="4 5" id="KW-0472">Membrane</keyword>
<proteinExistence type="predicted"/>
<reference evidence="8" key="1">
    <citation type="submission" date="2025-08" db="UniProtKB">
        <authorList>
            <consortium name="Ensembl"/>
        </authorList>
    </citation>
    <scope>IDENTIFICATION</scope>
</reference>
<feature type="transmembrane region" description="Helical" evidence="6">
    <location>
        <begin position="30"/>
        <end position="48"/>
    </location>
</feature>
<organism evidence="8 9">
    <name type="scientific">Poecilia latipinna</name>
    <name type="common">sailfin molly</name>
    <dbReference type="NCBI Taxonomy" id="48699"/>
    <lineage>
        <taxon>Eukaryota</taxon>
        <taxon>Metazoa</taxon>
        <taxon>Chordata</taxon>
        <taxon>Craniata</taxon>
        <taxon>Vertebrata</taxon>
        <taxon>Euteleostomi</taxon>
        <taxon>Actinopterygii</taxon>
        <taxon>Neopterygii</taxon>
        <taxon>Teleostei</taxon>
        <taxon>Neoteleostei</taxon>
        <taxon>Acanthomorphata</taxon>
        <taxon>Ovalentaria</taxon>
        <taxon>Atherinomorphae</taxon>
        <taxon>Cyprinodontiformes</taxon>
        <taxon>Poeciliidae</taxon>
        <taxon>Poeciliinae</taxon>
        <taxon>Poecilia</taxon>
    </lineage>
</organism>
<evidence type="ECO:0000259" key="7">
    <source>
        <dbReference type="PROSITE" id="PS51225"/>
    </source>
</evidence>
<evidence type="ECO:0000256" key="6">
    <source>
        <dbReference type="SAM" id="Phobius"/>
    </source>
</evidence>
<feature type="transmembrane region" description="Helical" evidence="6">
    <location>
        <begin position="90"/>
        <end position="108"/>
    </location>
</feature>
<keyword evidence="3 6" id="KW-1133">Transmembrane helix</keyword>
<evidence type="ECO:0000256" key="3">
    <source>
        <dbReference type="ARBA" id="ARBA00022989"/>
    </source>
</evidence>
<dbReference type="GO" id="GO:0019911">
    <property type="term" value="F:structural constituent of myelin sheath"/>
    <property type="evidence" value="ECO:0007669"/>
    <property type="project" value="TreeGrafter"/>
</dbReference>
<dbReference type="GO" id="GO:0016020">
    <property type="term" value="C:membrane"/>
    <property type="evidence" value="ECO:0007669"/>
    <property type="project" value="UniProtKB-SubCell"/>
</dbReference>
<dbReference type="InterPro" id="IPR050578">
    <property type="entry name" value="MARVEL-CKLF_proteins"/>
</dbReference>
<name>A0A3B3VG32_9TELE</name>
<evidence type="ECO:0000256" key="4">
    <source>
        <dbReference type="ARBA" id="ARBA00023136"/>
    </source>
</evidence>
<dbReference type="PANTHER" id="PTHR22776">
    <property type="entry name" value="MARVEL-CONTAINING POTENTIAL LIPID RAFT-ASSOCIATED PROTEIN"/>
    <property type="match status" value="1"/>
</dbReference>
<evidence type="ECO:0000313" key="8">
    <source>
        <dbReference type="Ensembl" id="ENSPLAP00000023932.1"/>
    </source>
</evidence>
<protein>
    <submittedName>
        <fullName evidence="8">Mal, T cell differentiation protein</fullName>
    </submittedName>
</protein>
<evidence type="ECO:0000256" key="5">
    <source>
        <dbReference type="PROSITE-ProRule" id="PRU00581"/>
    </source>
</evidence>